<evidence type="ECO:0000313" key="2">
    <source>
        <dbReference type="EMBL" id="KAF2733492.1"/>
    </source>
</evidence>
<name>A0A9P4QYG2_9PLEO</name>
<gene>
    <name evidence="2" type="ORF">EJ04DRAFT_270394</name>
</gene>
<feature type="compositionally biased region" description="Basic and acidic residues" evidence="1">
    <location>
        <begin position="76"/>
        <end position="105"/>
    </location>
</feature>
<comment type="caution">
    <text evidence="2">The sequence shown here is derived from an EMBL/GenBank/DDBJ whole genome shotgun (WGS) entry which is preliminary data.</text>
</comment>
<sequence>MCGHSVASRCLGQTCEVRQKVVERLVSAVVGFGAVAVVDWARGIMRLSRLIGIGSGRGGQGRHWQCSDHPNPPEHPASRAEATRDNHGGGRGEATGDRRQTREARWGGTAGGMLRTEYTVIFAQVFPHAVCGFGCGCRGARDGAAWSVAQNEPVVLNIARERRFEGGRGRRLSGWAEGRAGTRAGIASLPILCSLPFSAWSARRGGVPVQSHPTWAARAAWAAARVHTARGLPAEGYRQRATSRKQSVGKSSHPRLQCSSKAV</sequence>
<proteinExistence type="predicted"/>
<dbReference type="EMBL" id="ML996160">
    <property type="protein sequence ID" value="KAF2733492.1"/>
    <property type="molecule type" value="Genomic_DNA"/>
</dbReference>
<feature type="region of interest" description="Disordered" evidence="1">
    <location>
        <begin position="56"/>
        <end position="107"/>
    </location>
</feature>
<organism evidence="2 3">
    <name type="scientific">Polyplosphaeria fusca</name>
    <dbReference type="NCBI Taxonomy" id="682080"/>
    <lineage>
        <taxon>Eukaryota</taxon>
        <taxon>Fungi</taxon>
        <taxon>Dikarya</taxon>
        <taxon>Ascomycota</taxon>
        <taxon>Pezizomycotina</taxon>
        <taxon>Dothideomycetes</taxon>
        <taxon>Pleosporomycetidae</taxon>
        <taxon>Pleosporales</taxon>
        <taxon>Tetraplosphaeriaceae</taxon>
        <taxon>Polyplosphaeria</taxon>
    </lineage>
</organism>
<accession>A0A9P4QYG2</accession>
<keyword evidence="3" id="KW-1185">Reference proteome</keyword>
<dbReference type="Proteomes" id="UP000799444">
    <property type="component" value="Unassembled WGS sequence"/>
</dbReference>
<evidence type="ECO:0000256" key="1">
    <source>
        <dbReference type="SAM" id="MobiDB-lite"/>
    </source>
</evidence>
<protein>
    <submittedName>
        <fullName evidence="2">Uncharacterized protein</fullName>
    </submittedName>
</protein>
<dbReference type="AlphaFoldDB" id="A0A9P4QYG2"/>
<evidence type="ECO:0000313" key="3">
    <source>
        <dbReference type="Proteomes" id="UP000799444"/>
    </source>
</evidence>
<reference evidence="2" key="1">
    <citation type="journal article" date="2020" name="Stud. Mycol.">
        <title>101 Dothideomycetes genomes: a test case for predicting lifestyles and emergence of pathogens.</title>
        <authorList>
            <person name="Haridas S."/>
            <person name="Albert R."/>
            <person name="Binder M."/>
            <person name="Bloem J."/>
            <person name="Labutti K."/>
            <person name="Salamov A."/>
            <person name="Andreopoulos B."/>
            <person name="Baker S."/>
            <person name="Barry K."/>
            <person name="Bills G."/>
            <person name="Bluhm B."/>
            <person name="Cannon C."/>
            <person name="Castanera R."/>
            <person name="Culley D."/>
            <person name="Daum C."/>
            <person name="Ezra D."/>
            <person name="Gonzalez J."/>
            <person name="Henrissat B."/>
            <person name="Kuo A."/>
            <person name="Liang C."/>
            <person name="Lipzen A."/>
            <person name="Lutzoni F."/>
            <person name="Magnuson J."/>
            <person name="Mondo S."/>
            <person name="Nolan M."/>
            <person name="Ohm R."/>
            <person name="Pangilinan J."/>
            <person name="Park H.-J."/>
            <person name="Ramirez L."/>
            <person name="Alfaro M."/>
            <person name="Sun H."/>
            <person name="Tritt A."/>
            <person name="Yoshinaga Y."/>
            <person name="Zwiers L.-H."/>
            <person name="Turgeon B."/>
            <person name="Goodwin S."/>
            <person name="Spatafora J."/>
            <person name="Crous P."/>
            <person name="Grigoriev I."/>
        </authorList>
    </citation>
    <scope>NUCLEOTIDE SEQUENCE</scope>
    <source>
        <strain evidence="2">CBS 125425</strain>
    </source>
</reference>
<feature type="region of interest" description="Disordered" evidence="1">
    <location>
        <begin position="232"/>
        <end position="263"/>
    </location>
</feature>